<dbReference type="PANTHER" id="PTHR37451:SF4">
    <property type="entry name" value="MARVEL DOMAIN-CONTAINING PROTEIN"/>
    <property type="match status" value="1"/>
</dbReference>
<keyword evidence="2 5" id="KW-0812">Transmembrane</keyword>
<reference evidence="7" key="2">
    <citation type="submission" date="2023-05" db="EMBL/GenBank/DDBJ databases">
        <authorList>
            <consortium name="Lawrence Berkeley National Laboratory"/>
            <person name="Steindorff A."/>
            <person name="Hensen N."/>
            <person name="Bonometti L."/>
            <person name="Westerberg I."/>
            <person name="Brannstrom I.O."/>
            <person name="Guillou S."/>
            <person name="Cros-Aarteil S."/>
            <person name="Calhoun S."/>
            <person name="Haridas S."/>
            <person name="Kuo A."/>
            <person name="Mondo S."/>
            <person name="Pangilinan J."/>
            <person name="Riley R."/>
            <person name="Labutti K."/>
            <person name="Andreopoulos B."/>
            <person name="Lipzen A."/>
            <person name="Chen C."/>
            <person name="Yanf M."/>
            <person name="Daum C."/>
            <person name="Ng V."/>
            <person name="Clum A."/>
            <person name="Ohm R."/>
            <person name="Martin F."/>
            <person name="Silar P."/>
            <person name="Natvig D."/>
            <person name="Lalanne C."/>
            <person name="Gautier V."/>
            <person name="Ament-Velasquez S.L."/>
            <person name="Kruys A."/>
            <person name="Hutchinson M.I."/>
            <person name="Powell A.J."/>
            <person name="Barry K."/>
            <person name="Miller A.N."/>
            <person name="Grigoriev I.V."/>
            <person name="Debuchy R."/>
            <person name="Gladieux P."/>
            <person name="Thoren M.H."/>
            <person name="Johannesson H."/>
        </authorList>
    </citation>
    <scope>NUCLEOTIDE SEQUENCE</scope>
    <source>
        <strain evidence="7">CBS 141.50</strain>
    </source>
</reference>
<organism evidence="7 8">
    <name type="scientific">Dichotomopilus funicola</name>
    <dbReference type="NCBI Taxonomy" id="1934379"/>
    <lineage>
        <taxon>Eukaryota</taxon>
        <taxon>Fungi</taxon>
        <taxon>Dikarya</taxon>
        <taxon>Ascomycota</taxon>
        <taxon>Pezizomycotina</taxon>
        <taxon>Sordariomycetes</taxon>
        <taxon>Sordariomycetidae</taxon>
        <taxon>Sordariales</taxon>
        <taxon>Chaetomiaceae</taxon>
        <taxon>Dichotomopilus</taxon>
    </lineage>
</organism>
<evidence type="ECO:0000256" key="5">
    <source>
        <dbReference type="SAM" id="Phobius"/>
    </source>
</evidence>
<keyword evidence="8" id="KW-1185">Reference proteome</keyword>
<keyword evidence="4 5" id="KW-0472">Membrane</keyword>
<evidence type="ECO:0000256" key="1">
    <source>
        <dbReference type="ARBA" id="ARBA00004141"/>
    </source>
</evidence>
<evidence type="ECO:0000313" key="8">
    <source>
        <dbReference type="Proteomes" id="UP001302676"/>
    </source>
</evidence>
<evidence type="ECO:0000256" key="3">
    <source>
        <dbReference type="ARBA" id="ARBA00022989"/>
    </source>
</evidence>
<evidence type="ECO:0000313" key="7">
    <source>
        <dbReference type="EMBL" id="KAK4141868.1"/>
    </source>
</evidence>
<dbReference type="Pfam" id="PF01284">
    <property type="entry name" value="MARVEL"/>
    <property type="match status" value="1"/>
</dbReference>
<sequence>MYTKNARCPTPGREHIPVYPKGFIAIRVAQLVVALTIIGLAAYGISSIPMDGSCFVLSVGIMTMLTSIYHFVAETDMPLAYNYWVIMGLDIIYVALWFIASSLLVARVGPAGYYCTSTFTCSAHLTADTFFWKQTQQAAAGLSATELYVSLSLSLSLSLSCLFRFEEERQDKT</sequence>
<gene>
    <name evidence="7" type="ORF">C8A04DRAFT_13721</name>
</gene>
<accession>A0AAN6UZ93</accession>
<reference evidence="7" key="1">
    <citation type="journal article" date="2023" name="Mol. Phylogenet. Evol.">
        <title>Genome-scale phylogeny and comparative genomics of the fungal order Sordariales.</title>
        <authorList>
            <person name="Hensen N."/>
            <person name="Bonometti L."/>
            <person name="Westerberg I."/>
            <person name="Brannstrom I.O."/>
            <person name="Guillou S."/>
            <person name="Cros-Aarteil S."/>
            <person name="Calhoun S."/>
            <person name="Haridas S."/>
            <person name="Kuo A."/>
            <person name="Mondo S."/>
            <person name="Pangilinan J."/>
            <person name="Riley R."/>
            <person name="LaButti K."/>
            <person name="Andreopoulos B."/>
            <person name="Lipzen A."/>
            <person name="Chen C."/>
            <person name="Yan M."/>
            <person name="Daum C."/>
            <person name="Ng V."/>
            <person name="Clum A."/>
            <person name="Steindorff A."/>
            <person name="Ohm R.A."/>
            <person name="Martin F."/>
            <person name="Silar P."/>
            <person name="Natvig D.O."/>
            <person name="Lalanne C."/>
            <person name="Gautier V."/>
            <person name="Ament-Velasquez S.L."/>
            <person name="Kruys A."/>
            <person name="Hutchinson M.I."/>
            <person name="Powell A.J."/>
            <person name="Barry K."/>
            <person name="Miller A.N."/>
            <person name="Grigoriev I.V."/>
            <person name="Debuchy R."/>
            <person name="Gladieux P."/>
            <person name="Hiltunen Thoren M."/>
            <person name="Johannesson H."/>
        </authorList>
    </citation>
    <scope>NUCLEOTIDE SEQUENCE</scope>
    <source>
        <strain evidence="7">CBS 141.50</strain>
    </source>
</reference>
<evidence type="ECO:0000256" key="2">
    <source>
        <dbReference type="ARBA" id="ARBA00022692"/>
    </source>
</evidence>
<dbReference type="AlphaFoldDB" id="A0AAN6UZ93"/>
<dbReference type="GO" id="GO:0016020">
    <property type="term" value="C:membrane"/>
    <property type="evidence" value="ECO:0007669"/>
    <property type="project" value="UniProtKB-SubCell"/>
</dbReference>
<dbReference type="EMBL" id="MU853605">
    <property type="protein sequence ID" value="KAK4141868.1"/>
    <property type="molecule type" value="Genomic_DNA"/>
</dbReference>
<evidence type="ECO:0000259" key="6">
    <source>
        <dbReference type="Pfam" id="PF01284"/>
    </source>
</evidence>
<dbReference type="GeneID" id="87814444"/>
<feature type="transmembrane region" description="Helical" evidence="5">
    <location>
        <begin position="52"/>
        <end position="72"/>
    </location>
</feature>
<feature type="domain" description="MARVEL" evidence="6">
    <location>
        <begin position="24"/>
        <end position="130"/>
    </location>
</feature>
<dbReference type="RefSeq" id="XP_062635239.1">
    <property type="nucleotide sequence ID" value="XM_062777831.1"/>
</dbReference>
<protein>
    <recommendedName>
        <fullName evidence="6">MARVEL domain-containing protein</fullName>
    </recommendedName>
</protein>
<name>A0AAN6UZ93_9PEZI</name>
<keyword evidence="3 5" id="KW-1133">Transmembrane helix</keyword>
<dbReference type="PANTHER" id="PTHR37451">
    <property type="entry name" value="MARVEL DOMAIN"/>
    <property type="match status" value="1"/>
</dbReference>
<proteinExistence type="predicted"/>
<feature type="transmembrane region" description="Helical" evidence="5">
    <location>
        <begin position="84"/>
        <end position="106"/>
    </location>
</feature>
<feature type="transmembrane region" description="Helical" evidence="5">
    <location>
        <begin position="24"/>
        <end position="45"/>
    </location>
</feature>
<evidence type="ECO:0000256" key="4">
    <source>
        <dbReference type="ARBA" id="ARBA00023136"/>
    </source>
</evidence>
<dbReference type="InterPro" id="IPR008253">
    <property type="entry name" value="Marvel"/>
</dbReference>
<dbReference type="Proteomes" id="UP001302676">
    <property type="component" value="Unassembled WGS sequence"/>
</dbReference>
<comment type="caution">
    <text evidence="7">The sequence shown here is derived from an EMBL/GenBank/DDBJ whole genome shotgun (WGS) entry which is preliminary data.</text>
</comment>
<comment type="subcellular location">
    <subcellularLocation>
        <location evidence="1">Membrane</location>
        <topology evidence="1">Multi-pass membrane protein</topology>
    </subcellularLocation>
</comment>